<reference evidence="3 4" key="1">
    <citation type="journal article" date="2012" name="PLoS Pathog.">
        <title>Diverse lifestyles and strategies of plant pathogenesis encoded in the genomes of eighteen Dothideomycetes fungi.</title>
        <authorList>
            <person name="Ohm R.A."/>
            <person name="Feau N."/>
            <person name="Henrissat B."/>
            <person name="Schoch C.L."/>
            <person name="Horwitz B.A."/>
            <person name="Barry K.W."/>
            <person name="Condon B.J."/>
            <person name="Copeland A.C."/>
            <person name="Dhillon B."/>
            <person name="Glaser F."/>
            <person name="Hesse C.N."/>
            <person name="Kosti I."/>
            <person name="LaButti K."/>
            <person name="Lindquist E.A."/>
            <person name="Lucas S."/>
            <person name="Salamov A.A."/>
            <person name="Bradshaw R.E."/>
            <person name="Ciuffetti L."/>
            <person name="Hamelin R.C."/>
            <person name="Kema G.H.J."/>
            <person name="Lawrence C."/>
            <person name="Scott J.A."/>
            <person name="Spatafora J.W."/>
            <person name="Turgeon B.G."/>
            <person name="de Wit P.J.G.M."/>
            <person name="Zhong S."/>
            <person name="Goodwin S.B."/>
            <person name="Grigoriev I.V."/>
        </authorList>
    </citation>
    <scope>NUCLEOTIDE SEQUENCE [LARGE SCALE GENOMIC DNA]</scope>
    <source>
        <strain evidence="3 4">UAMH 10762</strain>
    </source>
</reference>
<dbReference type="RefSeq" id="XP_007675807.1">
    <property type="nucleotide sequence ID" value="XM_007677617.1"/>
</dbReference>
<dbReference type="EMBL" id="KB445554">
    <property type="protein sequence ID" value="EMC97410.1"/>
    <property type="molecule type" value="Genomic_DNA"/>
</dbReference>
<evidence type="ECO:0000313" key="4">
    <source>
        <dbReference type="Proteomes" id="UP000011761"/>
    </source>
</evidence>
<gene>
    <name evidence="3" type="ORF">BAUCODRAFT_451662</name>
</gene>
<proteinExistence type="predicted"/>
<keyword evidence="1" id="KW-1133">Transmembrane helix</keyword>
<dbReference type="AlphaFoldDB" id="M2NEL6"/>
<name>M2NEL6_BAUPA</name>
<keyword evidence="1" id="KW-0472">Membrane</keyword>
<evidence type="ECO:0000256" key="2">
    <source>
        <dbReference type="SAM" id="SignalP"/>
    </source>
</evidence>
<feature type="signal peptide" evidence="2">
    <location>
        <begin position="1"/>
        <end position="19"/>
    </location>
</feature>
<organism evidence="3 4">
    <name type="scientific">Baudoinia panamericana (strain UAMH 10762)</name>
    <name type="common">Angels' share fungus</name>
    <name type="synonym">Baudoinia compniacensis (strain UAMH 10762)</name>
    <dbReference type="NCBI Taxonomy" id="717646"/>
    <lineage>
        <taxon>Eukaryota</taxon>
        <taxon>Fungi</taxon>
        <taxon>Dikarya</taxon>
        <taxon>Ascomycota</taxon>
        <taxon>Pezizomycotina</taxon>
        <taxon>Dothideomycetes</taxon>
        <taxon>Dothideomycetidae</taxon>
        <taxon>Mycosphaerellales</taxon>
        <taxon>Teratosphaeriaceae</taxon>
        <taxon>Baudoinia</taxon>
    </lineage>
</organism>
<feature type="chain" id="PRO_5004021678" evidence="2">
    <location>
        <begin position="20"/>
        <end position="161"/>
    </location>
</feature>
<feature type="transmembrane region" description="Helical" evidence="1">
    <location>
        <begin position="78"/>
        <end position="100"/>
    </location>
</feature>
<keyword evidence="4" id="KW-1185">Reference proteome</keyword>
<dbReference type="GeneID" id="19114462"/>
<dbReference type="KEGG" id="bcom:BAUCODRAFT_451662"/>
<dbReference type="HOGENOM" id="CLU_1643387_0_0_1"/>
<protein>
    <submittedName>
        <fullName evidence="3">Uncharacterized protein</fullName>
    </submittedName>
</protein>
<evidence type="ECO:0000313" key="3">
    <source>
        <dbReference type="EMBL" id="EMC97410.1"/>
    </source>
</evidence>
<keyword evidence="1" id="KW-0812">Transmembrane</keyword>
<dbReference type="Proteomes" id="UP000011761">
    <property type="component" value="Unassembled WGS sequence"/>
</dbReference>
<evidence type="ECO:0000256" key="1">
    <source>
        <dbReference type="SAM" id="Phobius"/>
    </source>
</evidence>
<sequence length="161" mass="16498">MSLSALYFHFAASVISARADVVAPSVARDGRILAQRVRLCLLPGEPLASAILTARACCRLVVAAIVCAVVCGGVRRCLALVIVAAVVSAAQATNAVVFGADNTPSSKAMVSVAVSCNTLPHPRANAPKTFDTSSYNGMFATMLLVATPAVTTRGEAAVCYS</sequence>
<accession>M2NEL6</accession>
<keyword evidence="2" id="KW-0732">Signal</keyword>
<feature type="transmembrane region" description="Helical" evidence="1">
    <location>
        <begin position="47"/>
        <end position="71"/>
    </location>
</feature>